<dbReference type="OrthoDB" id="7554087at2759"/>
<feature type="compositionally biased region" description="Polar residues" evidence="1">
    <location>
        <begin position="200"/>
        <end position="212"/>
    </location>
</feature>
<keyword evidence="4" id="KW-1185">Reference proteome</keyword>
<protein>
    <submittedName>
        <fullName evidence="3">Uncharacterized protein</fullName>
    </submittedName>
</protein>
<keyword evidence="2" id="KW-1133">Transmembrane helix</keyword>
<keyword evidence="2" id="KW-0472">Membrane</keyword>
<dbReference type="AlphaFoldDB" id="E2BBD8"/>
<evidence type="ECO:0000256" key="1">
    <source>
        <dbReference type="SAM" id="MobiDB-lite"/>
    </source>
</evidence>
<organism evidence="4">
    <name type="scientific">Harpegnathos saltator</name>
    <name type="common">Jerdon's jumping ant</name>
    <dbReference type="NCBI Taxonomy" id="610380"/>
    <lineage>
        <taxon>Eukaryota</taxon>
        <taxon>Metazoa</taxon>
        <taxon>Ecdysozoa</taxon>
        <taxon>Arthropoda</taxon>
        <taxon>Hexapoda</taxon>
        <taxon>Insecta</taxon>
        <taxon>Pterygota</taxon>
        <taxon>Neoptera</taxon>
        <taxon>Endopterygota</taxon>
        <taxon>Hymenoptera</taxon>
        <taxon>Apocrita</taxon>
        <taxon>Aculeata</taxon>
        <taxon>Formicoidea</taxon>
        <taxon>Formicidae</taxon>
        <taxon>Ponerinae</taxon>
        <taxon>Ponerini</taxon>
        <taxon>Harpegnathos</taxon>
    </lineage>
</organism>
<keyword evidence="2" id="KW-0812">Transmembrane</keyword>
<gene>
    <name evidence="3" type="ORF">EAI_01305</name>
</gene>
<feature type="transmembrane region" description="Helical" evidence="2">
    <location>
        <begin position="91"/>
        <end position="116"/>
    </location>
</feature>
<dbReference type="InParanoid" id="E2BBD8"/>
<reference evidence="3 4" key="1">
    <citation type="journal article" date="2010" name="Science">
        <title>Genomic comparison of the ants Camponotus floridanus and Harpegnathos saltator.</title>
        <authorList>
            <person name="Bonasio R."/>
            <person name="Zhang G."/>
            <person name="Ye C."/>
            <person name="Mutti N.S."/>
            <person name="Fang X."/>
            <person name="Qin N."/>
            <person name="Donahue G."/>
            <person name="Yang P."/>
            <person name="Li Q."/>
            <person name="Li C."/>
            <person name="Zhang P."/>
            <person name="Huang Z."/>
            <person name="Berger S.L."/>
            <person name="Reinberg D."/>
            <person name="Wang J."/>
            <person name="Liebig J."/>
        </authorList>
    </citation>
    <scope>NUCLEOTIDE SEQUENCE [LARGE SCALE GENOMIC DNA]</scope>
    <source>
        <strain evidence="3 4">R22 G/1</strain>
    </source>
</reference>
<dbReference type="Proteomes" id="UP000008237">
    <property type="component" value="Unassembled WGS sequence"/>
</dbReference>
<feature type="region of interest" description="Disordered" evidence="1">
    <location>
        <begin position="180"/>
        <end position="212"/>
    </location>
</feature>
<evidence type="ECO:0000313" key="4">
    <source>
        <dbReference type="Proteomes" id="UP000008237"/>
    </source>
</evidence>
<evidence type="ECO:0000256" key="2">
    <source>
        <dbReference type="SAM" id="Phobius"/>
    </source>
</evidence>
<name>E2BBD8_HARSA</name>
<accession>E2BBD8</accession>
<evidence type="ECO:0000313" key="3">
    <source>
        <dbReference type="EMBL" id="EFN86975.1"/>
    </source>
</evidence>
<sequence>MTSLSAGRAYPSIVTRKEAHGEGSSEPFLPKQQAPIDDFVYLPAYEPSSGNSYATEAAYGPSYNLTLNDTTGRGGIAENNEGNDVGEEGTYVTYCIVGTVILVIIGVIVGIIYFLIQHPKFARAMYRAIEADTTNGNSQITIRRRPFDPTTMQYQPDIHTISSIAPPSYTETMAQIASPNDKSYAPPYGQTTTTTTTTTYGQGSQMADHPSSVSANNFYSNIPSQPAYNPSYVPTVSNQQYCHTAAPTFVRVERVERLETRDQDMCCDCKFTRDHVGHVERYVVIIATLKIHARVQRMLQIHLHHCRIHDCDHLLDKSAQQKSQLSVTLRANVSVAHRDRIQRIKVQLESHNTPKMQYEQLWLLAQCAIYEISWTAYRQLKSIAIDITCLLSPRRIPSG</sequence>
<proteinExistence type="predicted"/>
<dbReference type="EMBL" id="GL447038">
    <property type="protein sequence ID" value="EFN86975.1"/>
    <property type="molecule type" value="Genomic_DNA"/>
</dbReference>